<protein>
    <recommendedName>
        <fullName evidence="1">Methyltransferase FkbM domain-containing protein</fullName>
    </recommendedName>
</protein>
<dbReference type="GO" id="GO:0006888">
    <property type="term" value="P:endoplasmic reticulum to Golgi vesicle-mediated transport"/>
    <property type="evidence" value="ECO:0007669"/>
    <property type="project" value="TreeGrafter"/>
</dbReference>
<accession>A0A6C0B6M7</accession>
<dbReference type="Pfam" id="PF05050">
    <property type="entry name" value="Methyltransf_21"/>
    <property type="match status" value="1"/>
</dbReference>
<dbReference type="GO" id="GO:0005789">
    <property type="term" value="C:endoplasmic reticulum membrane"/>
    <property type="evidence" value="ECO:0007669"/>
    <property type="project" value="TreeGrafter"/>
</dbReference>
<dbReference type="SUPFAM" id="SSF53335">
    <property type="entry name" value="S-adenosyl-L-methionine-dependent methyltransferases"/>
    <property type="match status" value="1"/>
</dbReference>
<evidence type="ECO:0000313" key="2">
    <source>
        <dbReference type="EMBL" id="QHS87867.1"/>
    </source>
</evidence>
<dbReference type="EMBL" id="MN739089">
    <property type="protein sequence ID" value="QHS87867.1"/>
    <property type="molecule type" value="Genomic_DNA"/>
</dbReference>
<dbReference type="GO" id="GO:0031902">
    <property type="term" value="C:late endosome membrane"/>
    <property type="evidence" value="ECO:0007669"/>
    <property type="project" value="TreeGrafter"/>
</dbReference>
<evidence type="ECO:0000259" key="1">
    <source>
        <dbReference type="Pfam" id="PF05050"/>
    </source>
</evidence>
<dbReference type="GO" id="GO:0005794">
    <property type="term" value="C:Golgi apparatus"/>
    <property type="evidence" value="ECO:0007669"/>
    <property type="project" value="TreeGrafter"/>
</dbReference>
<dbReference type="GO" id="GO:0005886">
    <property type="term" value="C:plasma membrane"/>
    <property type="evidence" value="ECO:0007669"/>
    <property type="project" value="TreeGrafter"/>
</dbReference>
<reference evidence="2" key="1">
    <citation type="journal article" date="2020" name="Nature">
        <title>Giant virus diversity and host interactions through global metagenomics.</title>
        <authorList>
            <person name="Schulz F."/>
            <person name="Roux S."/>
            <person name="Paez-Espino D."/>
            <person name="Jungbluth S."/>
            <person name="Walsh D.A."/>
            <person name="Denef V.J."/>
            <person name="McMahon K.D."/>
            <person name="Konstantinidis K.T."/>
            <person name="Eloe-Fadrosh E.A."/>
            <person name="Kyrpides N.C."/>
            <person name="Woyke T."/>
        </authorList>
    </citation>
    <scope>NUCLEOTIDE SEQUENCE</scope>
    <source>
        <strain evidence="2">GVMAG-M-3300010158-13</strain>
    </source>
</reference>
<dbReference type="InterPro" id="IPR029063">
    <property type="entry name" value="SAM-dependent_MTases_sf"/>
</dbReference>
<organism evidence="2">
    <name type="scientific">viral metagenome</name>
    <dbReference type="NCBI Taxonomy" id="1070528"/>
    <lineage>
        <taxon>unclassified sequences</taxon>
        <taxon>metagenomes</taxon>
        <taxon>organismal metagenomes</taxon>
    </lineage>
</organism>
<proteinExistence type="predicted"/>
<dbReference type="InterPro" id="IPR053202">
    <property type="entry name" value="EGF_Rcpt_Signaling_Reg"/>
</dbReference>
<dbReference type="Gene3D" id="3.40.50.150">
    <property type="entry name" value="Vaccinia Virus protein VP39"/>
    <property type="match status" value="1"/>
</dbReference>
<dbReference type="AlphaFoldDB" id="A0A6C0B6M7"/>
<dbReference type="InterPro" id="IPR006342">
    <property type="entry name" value="FkbM_mtfrase"/>
</dbReference>
<name>A0A6C0B6M7_9ZZZZ</name>
<dbReference type="GO" id="GO:0016197">
    <property type="term" value="P:endosomal transport"/>
    <property type="evidence" value="ECO:0007669"/>
    <property type="project" value="TreeGrafter"/>
</dbReference>
<dbReference type="PANTHER" id="PTHR34009:SF2">
    <property type="entry name" value="PROTEIN STAR"/>
    <property type="match status" value="1"/>
</dbReference>
<dbReference type="PANTHER" id="PTHR34009">
    <property type="entry name" value="PROTEIN STAR"/>
    <property type="match status" value="1"/>
</dbReference>
<sequence length="208" mass="24124">MLEENAKSQLGQDIHVLHEIYKGKKNGYFVEIGAYDGVEYSNTYLMEKDYGWKGLLVECNTRWITSIYQNRDCIFMPYAAYNEDNKVLDFYDTGHGLSGLVETNSHISSFSAPKIYVLTKKLTTMLDNARAPNFIEFLSIDTEGSEYEILLHHDFDKYLFGYICVEHNFIIDNRLKIRGLLESKGYVLSRENRVDDDYIHKSLLVNNA</sequence>
<feature type="domain" description="Methyltransferase FkbM" evidence="1">
    <location>
        <begin position="31"/>
        <end position="187"/>
    </location>
</feature>